<dbReference type="Pfam" id="PF01713">
    <property type="entry name" value="Smr"/>
    <property type="match status" value="1"/>
</dbReference>
<dbReference type="SMART" id="SM01162">
    <property type="entry name" value="DUF1771"/>
    <property type="match status" value="1"/>
</dbReference>
<dbReference type="Pfam" id="PF08590">
    <property type="entry name" value="DUF1771"/>
    <property type="match status" value="1"/>
</dbReference>
<dbReference type="PANTHER" id="PTHR47676:SF1">
    <property type="entry name" value="SMR DOMAIN-CONTAINING PROTEIN"/>
    <property type="match status" value="1"/>
</dbReference>
<feature type="domain" description="Smr" evidence="2">
    <location>
        <begin position="438"/>
        <end position="512"/>
    </location>
</feature>
<protein>
    <recommendedName>
        <fullName evidence="2">Smr domain-containing protein</fullName>
    </recommendedName>
</protein>
<dbReference type="PANTHER" id="PTHR47676">
    <property type="entry name" value="OS01G0225100 PROTEIN"/>
    <property type="match status" value="1"/>
</dbReference>
<dbReference type="InterPro" id="IPR002625">
    <property type="entry name" value="Smr_dom"/>
</dbReference>
<dbReference type="AlphaFoldDB" id="A0AAW1LMK1"/>
<sequence>MKQSRKKTRSHQRKKQNDTVSKVNLNNNGDNDEQRIINSLVEVFSLVSVEEVVAAYRLANGDTSKAVDLLTEKSDNSEAYEASCSSSNISFGTDTNSSHNLSSSDGFTDSSGGSSSGDGDGVDCREFRGNKGKKVVAVCGTVSNLLGKDYVSPKLKKGVVKEKGFGMGKVNIEESEQFLCSMLGDECDLSMAVVKDVLCNCGYDVEKALEVLLDLSAPHGEQSASDKYSSSCSNRGEFSRNVDFSDSFWELTDGGSDSNSYCSETDVQDNMHLFNYTGRNYANALLSSESSRKLAAPRPRLDELPQQLLVSLFNMPKSAEHEPSTMNWKNVVKQMESFAQKRIELGPSDPLPPKMITQAVANGTEYQMLRGTAQQRWDKTKFCYHKAASAFSNGEKNYATYMSEQGKQHSKMARQADEKASMEIFKARNRGIENSLTIDLHGQHVKQAMKVVKLHLLFATYISSVQYIRVITGCGSRGLGKSIVKQSVTNFLDKERVPWREENQGTVLIKLDGPREFSFLDSESDSDVE</sequence>
<dbReference type="InterPro" id="IPR055319">
    <property type="entry name" value="At5g58720-like"/>
</dbReference>
<feature type="region of interest" description="Disordered" evidence="1">
    <location>
        <begin position="1"/>
        <end position="32"/>
    </location>
</feature>
<evidence type="ECO:0000313" key="3">
    <source>
        <dbReference type="EMBL" id="KAK9734705.1"/>
    </source>
</evidence>
<feature type="compositionally biased region" description="Basic residues" evidence="1">
    <location>
        <begin position="1"/>
        <end position="14"/>
    </location>
</feature>
<dbReference type="InterPro" id="IPR013899">
    <property type="entry name" value="DUF1771"/>
</dbReference>
<dbReference type="InterPro" id="IPR009060">
    <property type="entry name" value="UBA-like_sf"/>
</dbReference>
<dbReference type="SMART" id="SM00463">
    <property type="entry name" value="SMR"/>
    <property type="match status" value="1"/>
</dbReference>
<dbReference type="InterPro" id="IPR056254">
    <property type="entry name" value="At5g58720/SDE5-like_UBA-like"/>
</dbReference>
<feature type="compositionally biased region" description="Polar residues" evidence="1">
    <location>
        <begin position="18"/>
        <end position="29"/>
    </location>
</feature>
<evidence type="ECO:0000313" key="4">
    <source>
        <dbReference type="Proteomes" id="UP001443914"/>
    </source>
</evidence>
<gene>
    <name evidence="3" type="ORF">RND81_04G158200</name>
</gene>
<dbReference type="SUPFAM" id="SSF160443">
    <property type="entry name" value="SMR domain-like"/>
    <property type="match status" value="1"/>
</dbReference>
<dbReference type="Proteomes" id="UP001443914">
    <property type="component" value="Unassembled WGS sequence"/>
</dbReference>
<reference evidence="3" key="1">
    <citation type="submission" date="2024-03" db="EMBL/GenBank/DDBJ databases">
        <title>WGS assembly of Saponaria officinalis var. Norfolk2.</title>
        <authorList>
            <person name="Jenkins J."/>
            <person name="Shu S."/>
            <person name="Grimwood J."/>
            <person name="Barry K."/>
            <person name="Goodstein D."/>
            <person name="Schmutz J."/>
            <person name="Leebens-Mack J."/>
            <person name="Osbourn A."/>
        </authorList>
    </citation>
    <scope>NUCLEOTIDE SEQUENCE [LARGE SCALE GENOMIC DNA]</scope>
    <source>
        <strain evidence="3">JIC</strain>
    </source>
</reference>
<name>A0AAW1LMK1_SAPOF</name>
<keyword evidence="4" id="KW-1185">Reference proteome</keyword>
<feature type="compositionally biased region" description="Low complexity" evidence="1">
    <location>
        <begin position="102"/>
        <end position="113"/>
    </location>
</feature>
<proteinExistence type="predicted"/>
<dbReference type="Gene3D" id="3.30.1370.110">
    <property type="match status" value="1"/>
</dbReference>
<dbReference type="InterPro" id="IPR036063">
    <property type="entry name" value="Smr_dom_sf"/>
</dbReference>
<accession>A0AAW1LMK1</accession>
<comment type="caution">
    <text evidence="3">The sequence shown here is derived from an EMBL/GenBank/DDBJ whole genome shotgun (WGS) entry which is preliminary data.</text>
</comment>
<dbReference type="Pfam" id="PF24767">
    <property type="entry name" value="UBA_At5g58720"/>
    <property type="match status" value="1"/>
</dbReference>
<feature type="region of interest" description="Disordered" evidence="1">
    <location>
        <begin position="98"/>
        <end position="120"/>
    </location>
</feature>
<dbReference type="EMBL" id="JBDFQZ010000004">
    <property type="protein sequence ID" value="KAK9734705.1"/>
    <property type="molecule type" value="Genomic_DNA"/>
</dbReference>
<dbReference type="PROSITE" id="PS50828">
    <property type="entry name" value="SMR"/>
    <property type="match status" value="1"/>
</dbReference>
<evidence type="ECO:0000259" key="2">
    <source>
        <dbReference type="PROSITE" id="PS50828"/>
    </source>
</evidence>
<dbReference type="SUPFAM" id="SSF46934">
    <property type="entry name" value="UBA-like"/>
    <property type="match status" value="1"/>
</dbReference>
<organism evidence="3 4">
    <name type="scientific">Saponaria officinalis</name>
    <name type="common">Common soapwort</name>
    <name type="synonym">Lychnis saponaria</name>
    <dbReference type="NCBI Taxonomy" id="3572"/>
    <lineage>
        <taxon>Eukaryota</taxon>
        <taxon>Viridiplantae</taxon>
        <taxon>Streptophyta</taxon>
        <taxon>Embryophyta</taxon>
        <taxon>Tracheophyta</taxon>
        <taxon>Spermatophyta</taxon>
        <taxon>Magnoliopsida</taxon>
        <taxon>eudicotyledons</taxon>
        <taxon>Gunneridae</taxon>
        <taxon>Pentapetalae</taxon>
        <taxon>Caryophyllales</taxon>
        <taxon>Caryophyllaceae</taxon>
        <taxon>Caryophylleae</taxon>
        <taxon>Saponaria</taxon>
    </lineage>
</organism>
<evidence type="ECO:0000256" key="1">
    <source>
        <dbReference type="SAM" id="MobiDB-lite"/>
    </source>
</evidence>